<keyword evidence="2" id="KW-0812">Transmembrane</keyword>
<evidence type="ECO:0000313" key="7">
    <source>
        <dbReference type="Proteomes" id="UP000727407"/>
    </source>
</evidence>
<dbReference type="GO" id="GO:0016020">
    <property type="term" value="C:membrane"/>
    <property type="evidence" value="ECO:0007669"/>
    <property type="project" value="UniProtKB-SubCell"/>
</dbReference>
<dbReference type="GO" id="GO:0007219">
    <property type="term" value="P:Notch signaling pathway"/>
    <property type="evidence" value="ECO:0007669"/>
    <property type="project" value="InterPro"/>
</dbReference>
<evidence type="ECO:0000313" key="6">
    <source>
        <dbReference type="EMBL" id="KAF5905483.1"/>
    </source>
</evidence>
<dbReference type="Gene3D" id="2.60.40.3510">
    <property type="match status" value="1"/>
</dbReference>
<keyword evidence="1" id="KW-0245">EGF-like domain</keyword>
<dbReference type="AlphaFoldDB" id="A0A8J4UDE4"/>
<dbReference type="EMBL" id="QNUK01000044">
    <property type="protein sequence ID" value="KAF5905483.1"/>
    <property type="molecule type" value="Genomic_DNA"/>
</dbReference>
<keyword evidence="7" id="KW-1185">Reference proteome</keyword>
<dbReference type="InterPro" id="IPR011651">
    <property type="entry name" value="Notch_ligand_N"/>
</dbReference>
<proteinExistence type="predicted"/>
<sequence length="136" mass="15196">MFPMSAIPGEEWKEKKGVVLIPRKNKRKKGTQHRRAVHAVGMFELQIRQWQNSLGILHSGQCCDLQASRGQRCPQSDQCDTFFKVCLKEYQTRVAPTGACTFGMGSTPVLGGNSQGMHHHGAEAGRIVIPFKYAWP</sequence>
<name>A0A8J4UDE4_CLAMG</name>
<feature type="non-terminal residue" evidence="6">
    <location>
        <position position="136"/>
    </location>
</feature>
<accession>A0A8J4UDE4</accession>
<evidence type="ECO:0000259" key="5">
    <source>
        <dbReference type="Pfam" id="PF07657"/>
    </source>
</evidence>
<evidence type="ECO:0000256" key="1">
    <source>
        <dbReference type="ARBA" id="ARBA00022536"/>
    </source>
</evidence>
<dbReference type="OrthoDB" id="283575at2759"/>
<organism evidence="6 7">
    <name type="scientific">Clarias magur</name>
    <name type="common">Asian catfish</name>
    <name type="synonym">Macropteronotus magur</name>
    <dbReference type="NCBI Taxonomy" id="1594786"/>
    <lineage>
        <taxon>Eukaryota</taxon>
        <taxon>Metazoa</taxon>
        <taxon>Chordata</taxon>
        <taxon>Craniata</taxon>
        <taxon>Vertebrata</taxon>
        <taxon>Euteleostomi</taxon>
        <taxon>Actinopterygii</taxon>
        <taxon>Neopterygii</taxon>
        <taxon>Teleostei</taxon>
        <taxon>Ostariophysi</taxon>
        <taxon>Siluriformes</taxon>
        <taxon>Clariidae</taxon>
        <taxon>Clarias</taxon>
    </lineage>
</organism>
<evidence type="ECO:0000256" key="4">
    <source>
        <dbReference type="ARBA" id="ARBA00022989"/>
    </source>
</evidence>
<gene>
    <name evidence="6" type="ORF">DAT39_004797</name>
</gene>
<protein>
    <submittedName>
        <fullName evidence="6">Protein jagged-1b-like</fullName>
    </submittedName>
</protein>
<keyword evidence="4" id="KW-0472">Membrane</keyword>
<dbReference type="Pfam" id="PF07657">
    <property type="entry name" value="MNNL"/>
    <property type="match status" value="1"/>
</dbReference>
<keyword evidence="3" id="KW-0677">Repeat</keyword>
<feature type="domain" description="Notch ligand N-terminal" evidence="5">
    <location>
        <begin position="41"/>
        <end position="136"/>
    </location>
</feature>
<comment type="caution">
    <text evidence="6">The sequence shown here is derived from an EMBL/GenBank/DDBJ whole genome shotgun (WGS) entry which is preliminary data.</text>
</comment>
<reference evidence="6" key="1">
    <citation type="submission" date="2020-07" db="EMBL/GenBank/DDBJ databases">
        <title>Clarias magur genome sequencing, assembly and annotation.</title>
        <authorList>
            <person name="Kushwaha B."/>
            <person name="Kumar R."/>
            <person name="Das P."/>
            <person name="Joshi C.G."/>
            <person name="Kumar D."/>
            <person name="Nagpure N.S."/>
            <person name="Pandey M."/>
            <person name="Agarwal S."/>
            <person name="Srivastava S."/>
            <person name="Singh M."/>
            <person name="Sahoo L."/>
            <person name="Jayasankar P."/>
            <person name="Meher P.K."/>
            <person name="Koringa P.G."/>
            <person name="Iquebal M.A."/>
            <person name="Das S.P."/>
            <person name="Bit A."/>
            <person name="Patnaik S."/>
            <person name="Patel N."/>
            <person name="Shah T.M."/>
            <person name="Hinsu A."/>
            <person name="Jena J.K."/>
        </authorList>
    </citation>
    <scope>NUCLEOTIDE SEQUENCE</scope>
    <source>
        <strain evidence="6">CIFAMagur01</strain>
        <tissue evidence="6">Testis</tissue>
    </source>
</reference>
<evidence type="ECO:0000256" key="3">
    <source>
        <dbReference type="ARBA" id="ARBA00022737"/>
    </source>
</evidence>
<keyword evidence="4" id="KW-1133">Transmembrane helix</keyword>
<dbReference type="Proteomes" id="UP000727407">
    <property type="component" value="Unassembled WGS sequence"/>
</dbReference>
<evidence type="ECO:0000256" key="2">
    <source>
        <dbReference type="ARBA" id="ARBA00022692"/>
    </source>
</evidence>